<comment type="similarity">
    <text evidence="2 10">Belongs to the ketopantoate reductase family.</text>
</comment>
<dbReference type="Proteomes" id="UP001447008">
    <property type="component" value="Unassembled WGS sequence"/>
</dbReference>
<dbReference type="InterPro" id="IPR013332">
    <property type="entry name" value="KPR_N"/>
</dbReference>
<protein>
    <recommendedName>
        <fullName evidence="4 10">2-dehydropantoate 2-reductase</fullName>
        <ecNumber evidence="3 10">1.1.1.169</ecNumber>
    </recommendedName>
    <alternativeName>
        <fullName evidence="8 10">Ketopantoate reductase</fullName>
    </alternativeName>
</protein>
<evidence type="ECO:0000259" key="12">
    <source>
        <dbReference type="Pfam" id="PF08546"/>
    </source>
</evidence>
<keyword evidence="5 10" id="KW-0566">Pantothenate biosynthesis</keyword>
<reference evidence="13 14" key="1">
    <citation type="submission" date="2024-03" db="EMBL/GenBank/DDBJ databases">
        <title>Pseudoalteromonas qingdaonensis sp. nov., isolated from the intestines of marine benthic organisms.</title>
        <authorList>
            <person name="Lin X."/>
            <person name="Fang S."/>
            <person name="Hu X."/>
        </authorList>
    </citation>
    <scope>NUCLEOTIDE SEQUENCE [LARGE SCALE GENOMIC DNA]</scope>
    <source>
        <strain evidence="13 14">YIC-827</strain>
    </source>
</reference>
<comment type="pathway">
    <text evidence="1 10">Cofactor biosynthesis; (R)-pantothenate biosynthesis; (R)-pantoate from 3-methyl-2-oxobutanoate: step 2/2.</text>
</comment>
<comment type="catalytic activity">
    <reaction evidence="9 10">
        <text>(R)-pantoate + NADP(+) = 2-dehydropantoate + NADPH + H(+)</text>
        <dbReference type="Rhea" id="RHEA:16233"/>
        <dbReference type="ChEBI" id="CHEBI:11561"/>
        <dbReference type="ChEBI" id="CHEBI:15378"/>
        <dbReference type="ChEBI" id="CHEBI:15980"/>
        <dbReference type="ChEBI" id="CHEBI:57783"/>
        <dbReference type="ChEBI" id="CHEBI:58349"/>
        <dbReference type="EC" id="1.1.1.169"/>
    </reaction>
</comment>
<dbReference type="InterPro" id="IPR013752">
    <property type="entry name" value="KPA_reductase"/>
</dbReference>
<dbReference type="InterPro" id="IPR003710">
    <property type="entry name" value="ApbA"/>
</dbReference>
<name>A0ABU9MS63_9GAMM</name>
<dbReference type="Pfam" id="PF02558">
    <property type="entry name" value="ApbA"/>
    <property type="match status" value="1"/>
</dbReference>
<evidence type="ECO:0000256" key="2">
    <source>
        <dbReference type="ARBA" id="ARBA00007870"/>
    </source>
</evidence>
<feature type="domain" description="Ketopantoate reductase C-terminal" evidence="12">
    <location>
        <begin position="182"/>
        <end position="302"/>
    </location>
</feature>
<evidence type="ECO:0000256" key="7">
    <source>
        <dbReference type="ARBA" id="ARBA00023002"/>
    </source>
</evidence>
<evidence type="ECO:0000256" key="5">
    <source>
        <dbReference type="ARBA" id="ARBA00022655"/>
    </source>
</evidence>
<proteinExistence type="inferred from homology"/>
<dbReference type="SUPFAM" id="SSF48179">
    <property type="entry name" value="6-phosphogluconate dehydrogenase C-terminal domain-like"/>
    <property type="match status" value="1"/>
</dbReference>
<organism evidence="13 14">
    <name type="scientific">Pseudoalteromonas qingdaonensis</name>
    <dbReference type="NCBI Taxonomy" id="3131913"/>
    <lineage>
        <taxon>Bacteria</taxon>
        <taxon>Pseudomonadati</taxon>
        <taxon>Pseudomonadota</taxon>
        <taxon>Gammaproteobacteria</taxon>
        <taxon>Alteromonadales</taxon>
        <taxon>Pseudoalteromonadaceae</taxon>
        <taxon>Pseudoalteromonas</taxon>
    </lineage>
</organism>
<evidence type="ECO:0000313" key="13">
    <source>
        <dbReference type="EMBL" id="MEM0514111.1"/>
    </source>
</evidence>
<evidence type="ECO:0000256" key="6">
    <source>
        <dbReference type="ARBA" id="ARBA00022857"/>
    </source>
</evidence>
<dbReference type="InterPro" id="IPR013328">
    <property type="entry name" value="6PGD_dom2"/>
</dbReference>
<dbReference type="GO" id="GO:0008677">
    <property type="term" value="F:2-dehydropantoate 2-reductase activity"/>
    <property type="evidence" value="ECO:0007669"/>
    <property type="project" value="UniProtKB-EC"/>
</dbReference>
<dbReference type="Gene3D" id="3.40.50.720">
    <property type="entry name" value="NAD(P)-binding Rossmann-like Domain"/>
    <property type="match status" value="1"/>
</dbReference>
<dbReference type="InterPro" id="IPR050838">
    <property type="entry name" value="Ketopantoate_reductase"/>
</dbReference>
<accession>A0ABU9MS63</accession>
<evidence type="ECO:0000256" key="4">
    <source>
        <dbReference type="ARBA" id="ARBA00019465"/>
    </source>
</evidence>
<dbReference type="InterPro" id="IPR008927">
    <property type="entry name" value="6-PGluconate_DH-like_C_sf"/>
</dbReference>
<evidence type="ECO:0000256" key="1">
    <source>
        <dbReference type="ARBA" id="ARBA00004994"/>
    </source>
</evidence>
<dbReference type="InterPro" id="IPR036291">
    <property type="entry name" value="NAD(P)-bd_dom_sf"/>
</dbReference>
<comment type="caution">
    <text evidence="13">The sequence shown here is derived from an EMBL/GenBank/DDBJ whole genome shotgun (WGS) entry which is preliminary data.</text>
</comment>
<keyword evidence="14" id="KW-1185">Reference proteome</keyword>
<evidence type="ECO:0000313" key="14">
    <source>
        <dbReference type="Proteomes" id="UP001447008"/>
    </source>
</evidence>
<keyword evidence="7 10" id="KW-0560">Oxidoreductase</keyword>
<dbReference type="RefSeq" id="WP_342675643.1">
    <property type="nucleotide sequence ID" value="NZ_JBCGCU010000001.1"/>
</dbReference>
<gene>
    <name evidence="13" type="ORF">WCN91_01425</name>
</gene>
<sequence>MAKKERLTPVYILGPGALGLAFAKHFSEHRPVTLFTKAHHPQDYQYTYQSHSEPLQVQCTPSPSGGQAPQQQIGELWLFTKAHQVLEALTPLLPALKSDAKIVISHNGMSDLRALNQLLGPNQSLYFMLTQQAAYKPAADKVVHVSQGLSTLGAANQGAEKSLASQLPLWQQQIPNLVGSDNIHHARWQKLLVNLAINPVATWQQERNGALRAPEYASDIMALVHEAITVAKAQGLDFSLVQALNLAYKVMAQTAQNRCSMLQDKLLGRETEIDAMCGYVYKTAQQLGLAAPVNQLYYQRIKGDTP</sequence>
<evidence type="ECO:0000259" key="11">
    <source>
        <dbReference type="Pfam" id="PF02558"/>
    </source>
</evidence>
<dbReference type="NCBIfam" id="TIGR00745">
    <property type="entry name" value="apbA_panE"/>
    <property type="match status" value="1"/>
</dbReference>
<keyword evidence="6 10" id="KW-0521">NADP</keyword>
<comment type="function">
    <text evidence="10">Catalyzes the NADPH-dependent reduction of ketopantoate into pantoic acid.</text>
</comment>
<dbReference type="PANTHER" id="PTHR43765:SF2">
    <property type="entry name" value="2-DEHYDROPANTOATE 2-REDUCTASE"/>
    <property type="match status" value="1"/>
</dbReference>
<evidence type="ECO:0000256" key="9">
    <source>
        <dbReference type="ARBA" id="ARBA00048793"/>
    </source>
</evidence>
<dbReference type="SUPFAM" id="SSF51735">
    <property type="entry name" value="NAD(P)-binding Rossmann-fold domains"/>
    <property type="match status" value="1"/>
</dbReference>
<dbReference type="PANTHER" id="PTHR43765">
    <property type="entry name" value="2-DEHYDROPANTOATE 2-REDUCTASE-RELATED"/>
    <property type="match status" value="1"/>
</dbReference>
<dbReference type="EMBL" id="JBCGCU010000001">
    <property type="protein sequence ID" value="MEM0514111.1"/>
    <property type="molecule type" value="Genomic_DNA"/>
</dbReference>
<evidence type="ECO:0000256" key="8">
    <source>
        <dbReference type="ARBA" id="ARBA00032024"/>
    </source>
</evidence>
<feature type="domain" description="Ketopantoate reductase N-terminal" evidence="11">
    <location>
        <begin position="10"/>
        <end position="156"/>
    </location>
</feature>
<dbReference type="Gene3D" id="1.10.1040.10">
    <property type="entry name" value="N-(1-d-carboxylethyl)-l-norvaline Dehydrogenase, domain 2"/>
    <property type="match status" value="1"/>
</dbReference>
<dbReference type="EC" id="1.1.1.169" evidence="3 10"/>
<evidence type="ECO:0000256" key="10">
    <source>
        <dbReference type="RuleBase" id="RU362068"/>
    </source>
</evidence>
<dbReference type="Pfam" id="PF08546">
    <property type="entry name" value="ApbA_C"/>
    <property type="match status" value="1"/>
</dbReference>
<evidence type="ECO:0000256" key="3">
    <source>
        <dbReference type="ARBA" id="ARBA00013014"/>
    </source>
</evidence>